<dbReference type="GO" id="GO:0016887">
    <property type="term" value="F:ATP hydrolysis activity"/>
    <property type="evidence" value="ECO:0007669"/>
    <property type="project" value="InterPro"/>
</dbReference>
<sequence length="1509" mass="173669">MVKMKRKRAILPDTDDDDNNTFINNSDYDNYKEEVEESISIDPVQHNNDNTTTDFINEDDSVILDPDNNRETILQDQDEELEDTTIETINIKKEPRQETPTQIDQSPFKQPILTPTQIDQPEIKKQDLDDEENPFRVSQKPNLNHEETSTQTDDSLIKNPILKHDVTQPIQSPTKKGTPSQSPIKKPILHHIPLNDHIEKSPSRSNSDYSIISHSDPDTEKSQNGNTSLVNIDDPVVSTPKKTLLKQVQIQQEFNNDIEDIGIKISPRKKLSLAYEIPKSKEPRLVISQLVLINFKSYAGVQVIGPFHSSFSAVVGPNGSGKSNVIDSMLFVFGFRASKMRQSKLSELIHNSAGQRLDFCQVDIHFNMVQDDDFENSEIISGSELIISRKATKNNSSMYFINGKSSNYTEVTNLLKEKGIDLDHKRFLILQGEVESIAQMKAKAEKENDDGLLEYLEDIIGTTKYKKLIEDSTTQIEELNQICMEKSNRFEFVEKDKDQLEEKKMEALRFLELEKKLVNARSVQYQVKIHECKLRTTEKQKQMDDFKSELQENRETNKEILDGIEAEYQKQKEIESAVKLLVNEIENISKRRKDTSKKGVSIDEKIKNINNKLKKIQKLLESSKHEVSSSSQKHSNYTEASNQFRTEVENLNQQLEIEESKLDEIRQSLTSITSEFTKEIESLQSQLSPWHSQLIEKENAIKLTESNIQIITTQMNSTKKQLDGHRERLANIKKEGKEKENELRETEEKLTQINQQLSLGEEQVNTQKQIIDKSRSQLNDYRQKVSEAKNSVFNSQNKSQVLTSLLRLSQTGRIEGFYGRLGDLGSIDEKYDIAISTAAPGLDSMVVETVETAQACIEYLRKNKLGYANFICLNKLRKFNLSPIQTPGDPSRVKRLFDLITPTNEKFLPAFYSKMYNTLVAPDLNEAKRVAFGVKRWKVVTLDGKVVDTSGTMSGGGSRQSRGIMRLNNSANVNHEITEKELDEMDKKLQSMENKFVRANNEYEESASMLKKLQALKPETEFSLDRLKLDINSLASEKSEVSQVCKNLIAEQAKIEEDNPFEKQINDKTQELEQLKQERKHIKSEMKGYELQIAKFEQKIMDAGGVELKIQNSKVDSIKQQISIIHEKTKGDRMTIKKLENEIKRHEKIIETSLTEQKEAEDELELITESQNEITKTLETYDKKLKELDQVKEEKNIELESLKSELDEKQELINKFKSFEIEISNKIEKLDMSLRKLRSIIDQNEKSLNSIIIRDTTPYIYWLDESEQSKYNSSQIVQLSEEQINNSDLDSINSEIEELENYMKHVRIDIEILKDYGVKIVEYNERKTDLNTAVEQRDLKKDYCEDLKRKRLDEFMVGFNTISMTLKDMYRMITMGGNAELELVDSLDPFSEGVAFSVMPPKKSWRNISNLSGGEKTLSSLALVFALHTYKPTPLYVMDEIDAALDFRNVSIVANYIKERTKNAQFVVISLRNNMFELAKQLVGIYKVNNMTRSISIRNVELQEFKKLQ</sequence>
<dbReference type="InterPro" id="IPR024704">
    <property type="entry name" value="SMC"/>
</dbReference>
<dbReference type="Gene3D" id="3.30.70.1620">
    <property type="match status" value="1"/>
</dbReference>
<dbReference type="SMART" id="SM00968">
    <property type="entry name" value="SMC_hinge"/>
    <property type="match status" value="1"/>
</dbReference>
<gene>
    <name evidence="15" type="ORF">CANVERA_P4520</name>
</gene>
<feature type="coiled-coil region" evidence="12">
    <location>
        <begin position="1136"/>
        <end position="1222"/>
    </location>
</feature>
<dbReference type="GO" id="GO:0005634">
    <property type="term" value="C:nucleus"/>
    <property type="evidence" value="ECO:0007669"/>
    <property type="project" value="UniProtKB-SubCell"/>
</dbReference>
<evidence type="ECO:0000259" key="14">
    <source>
        <dbReference type="SMART" id="SM00968"/>
    </source>
</evidence>
<feature type="compositionally biased region" description="Polar residues" evidence="13">
    <location>
        <begin position="203"/>
        <end position="213"/>
    </location>
</feature>
<comment type="similarity">
    <text evidence="2">Belongs to the SMC family. SMC4 subfamily.</text>
</comment>
<evidence type="ECO:0000256" key="11">
    <source>
        <dbReference type="PIRNR" id="PIRNR005719"/>
    </source>
</evidence>
<feature type="compositionally biased region" description="Basic and acidic residues" evidence="13">
    <location>
        <begin position="193"/>
        <end position="202"/>
    </location>
</feature>
<dbReference type="PANTHER" id="PTHR18937:SF172">
    <property type="entry name" value="STRUCTURAL MAINTENANCE OF CHROMOSOMES PROTEIN"/>
    <property type="match status" value="1"/>
</dbReference>
<keyword evidence="6" id="KW-0067">ATP-binding</keyword>
<proteinExistence type="inferred from homology"/>
<organism evidence="15 16">
    <name type="scientific">Candida verbasci</name>
    <dbReference type="NCBI Taxonomy" id="1227364"/>
    <lineage>
        <taxon>Eukaryota</taxon>
        <taxon>Fungi</taxon>
        <taxon>Dikarya</taxon>
        <taxon>Ascomycota</taxon>
        <taxon>Saccharomycotina</taxon>
        <taxon>Pichiomycetes</taxon>
        <taxon>Debaryomycetaceae</taxon>
        <taxon>Candida/Lodderomyces clade</taxon>
        <taxon>Candida</taxon>
    </lineage>
</organism>
<feature type="domain" description="SMC hinge" evidence="14">
    <location>
        <begin position="815"/>
        <end position="931"/>
    </location>
</feature>
<evidence type="ECO:0000256" key="13">
    <source>
        <dbReference type="SAM" id="MobiDB-lite"/>
    </source>
</evidence>
<dbReference type="GO" id="GO:0051301">
    <property type="term" value="P:cell division"/>
    <property type="evidence" value="ECO:0007669"/>
    <property type="project" value="UniProtKB-KW"/>
</dbReference>
<evidence type="ECO:0000313" key="16">
    <source>
        <dbReference type="Proteomes" id="UP001152885"/>
    </source>
</evidence>
<evidence type="ECO:0000256" key="9">
    <source>
        <dbReference type="ARBA" id="ARBA00023242"/>
    </source>
</evidence>
<dbReference type="InterPro" id="IPR003395">
    <property type="entry name" value="RecF/RecN/SMC_N"/>
</dbReference>
<dbReference type="PIRSF" id="PIRSF005719">
    <property type="entry name" value="SMC"/>
    <property type="match status" value="1"/>
</dbReference>
<name>A0A9W4XF18_9ASCO</name>
<dbReference type="Pfam" id="PF02463">
    <property type="entry name" value="SMC_N"/>
    <property type="match status" value="1"/>
</dbReference>
<dbReference type="GO" id="GO:0007076">
    <property type="term" value="P:mitotic chromosome condensation"/>
    <property type="evidence" value="ECO:0007669"/>
    <property type="project" value="UniProtKB-ARBA"/>
</dbReference>
<dbReference type="InterPro" id="IPR036277">
    <property type="entry name" value="SMC_hinge_sf"/>
</dbReference>
<keyword evidence="4" id="KW-0547">Nucleotide-binding</keyword>
<feature type="region of interest" description="Disordered" evidence="13">
    <location>
        <begin position="88"/>
        <end position="233"/>
    </location>
</feature>
<evidence type="ECO:0000256" key="1">
    <source>
        <dbReference type="ARBA" id="ARBA00004123"/>
    </source>
</evidence>
<evidence type="ECO:0000256" key="4">
    <source>
        <dbReference type="ARBA" id="ARBA00022741"/>
    </source>
</evidence>
<keyword evidence="3" id="KW-0132">Cell division</keyword>
<dbReference type="EMBL" id="CANTUO010000005">
    <property type="protein sequence ID" value="CAI5760008.1"/>
    <property type="molecule type" value="Genomic_DNA"/>
</dbReference>
<keyword evidence="8" id="KW-0226">DNA condensation</keyword>
<dbReference type="InterPro" id="IPR027417">
    <property type="entry name" value="P-loop_NTPase"/>
</dbReference>
<accession>A0A9W4XF18</accession>
<keyword evidence="7 12" id="KW-0175">Coiled coil</keyword>
<dbReference type="SUPFAM" id="SSF52540">
    <property type="entry name" value="P-loop containing nucleoside triphosphate hydrolases"/>
    <property type="match status" value="1"/>
</dbReference>
<reference evidence="15" key="1">
    <citation type="submission" date="2022-12" db="EMBL/GenBank/DDBJ databases">
        <authorList>
            <person name="Brejova B."/>
        </authorList>
    </citation>
    <scope>NUCLEOTIDE SEQUENCE</scope>
</reference>
<evidence type="ECO:0000256" key="6">
    <source>
        <dbReference type="ARBA" id="ARBA00022840"/>
    </source>
</evidence>
<evidence type="ECO:0000256" key="3">
    <source>
        <dbReference type="ARBA" id="ARBA00022618"/>
    </source>
</evidence>
<keyword evidence="9 11" id="KW-0539">Nucleus</keyword>
<dbReference type="Proteomes" id="UP001152885">
    <property type="component" value="Unassembled WGS sequence"/>
</dbReference>
<dbReference type="FunFam" id="3.40.50.300:FF:000585">
    <property type="entry name" value="Structural maintenance of chromosomes 4"/>
    <property type="match status" value="1"/>
</dbReference>
<comment type="subcellular location">
    <subcellularLocation>
        <location evidence="1 11">Nucleus</location>
    </subcellularLocation>
</comment>
<feature type="compositionally biased region" description="Polar residues" evidence="13">
    <location>
        <begin position="98"/>
        <end position="119"/>
    </location>
</feature>
<dbReference type="OrthoDB" id="5575062at2759"/>
<keyword evidence="16" id="KW-1185">Reference proteome</keyword>
<evidence type="ECO:0000256" key="2">
    <source>
        <dbReference type="ARBA" id="ARBA00006005"/>
    </source>
</evidence>
<evidence type="ECO:0000256" key="8">
    <source>
        <dbReference type="ARBA" id="ARBA00023067"/>
    </source>
</evidence>
<dbReference type="Gene3D" id="1.10.287.1490">
    <property type="match status" value="1"/>
</dbReference>
<feature type="region of interest" description="Disordered" evidence="13">
    <location>
        <begin position="1"/>
        <end position="29"/>
    </location>
</feature>
<evidence type="ECO:0000313" key="15">
    <source>
        <dbReference type="EMBL" id="CAI5760008.1"/>
    </source>
</evidence>
<feature type="compositionally biased region" description="Polar residues" evidence="13">
    <location>
        <begin position="168"/>
        <end position="183"/>
    </location>
</feature>
<dbReference type="FunFam" id="3.40.50.300:FF:000481">
    <property type="entry name" value="Structural maintenance of chromosomes 4"/>
    <property type="match status" value="1"/>
</dbReference>
<feature type="coiled-coil region" evidence="12">
    <location>
        <begin position="715"/>
        <end position="791"/>
    </location>
</feature>
<dbReference type="Gene3D" id="3.40.50.300">
    <property type="entry name" value="P-loop containing nucleotide triphosphate hydrolases"/>
    <property type="match status" value="2"/>
</dbReference>
<keyword evidence="5" id="KW-0498">Mitosis</keyword>
<dbReference type="Gene3D" id="1.20.1060.20">
    <property type="match status" value="1"/>
</dbReference>
<evidence type="ECO:0000256" key="12">
    <source>
        <dbReference type="SAM" id="Coils"/>
    </source>
</evidence>
<dbReference type="GO" id="GO:0005524">
    <property type="term" value="F:ATP binding"/>
    <property type="evidence" value="ECO:0007669"/>
    <property type="project" value="UniProtKB-KW"/>
</dbReference>
<dbReference type="SUPFAM" id="SSF75553">
    <property type="entry name" value="Smc hinge domain"/>
    <property type="match status" value="1"/>
</dbReference>
<protein>
    <recommendedName>
        <fullName evidence="11">Structural maintenance of chromosomes protein</fullName>
    </recommendedName>
</protein>
<evidence type="ECO:0000256" key="10">
    <source>
        <dbReference type="ARBA" id="ARBA00023306"/>
    </source>
</evidence>
<feature type="coiled-coil region" evidence="12">
    <location>
        <begin position="968"/>
        <end position="1009"/>
    </location>
</feature>
<feature type="coiled-coil region" evidence="12">
    <location>
        <begin position="547"/>
        <end position="668"/>
    </location>
</feature>
<evidence type="ECO:0000256" key="7">
    <source>
        <dbReference type="ARBA" id="ARBA00023054"/>
    </source>
</evidence>
<dbReference type="GO" id="GO:0000796">
    <property type="term" value="C:condensin complex"/>
    <property type="evidence" value="ECO:0007669"/>
    <property type="project" value="TreeGrafter"/>
</dbReference>
<keyword evidence="10" id="KW-0131">Cell cycle</keyword>
<dbReference type="InterPro" id="IPR010935">
    <property type="entry name" value="SMC_hinge"/>
</dbReference>
<comment type="caution">
    <text evidence="15">The sequence shown here is derived from an EMBL/GenBank/DDBJ whole genome shotgun (WGS) entry which is preliminary data.</text>
</comment>
<evidence type="ECO:0000256" key="5">
    <source>
        <dbReference type="ARBA" id="ARBA00022776"/>
    </source>
</evidence>
<dbReference type="Pfam" id="PF06470">
    <property type="entry name" value="SMC_hinge"/>
    <property type="match status" value="1"/>
</dbReference>
<dbReference type="PANTHER" id="PTHR18937">
    <property type="entry name" value="STRUCTURAL MAINTENANCE OF CHROMOSOMES SMC FAMILY MEMBER"/>
    <property type="match status" value="1"/>
</dbReference>
<feature type="coiled-coil region" evidence="12">
    <location>
        <begin position="1065"/>
        <end position="1099"/>
    </location>
</feature>